<dbReference type="Proteomes" id="UP000812844">
    <property type="component" value="Unassembled WGS sequence"/>
</dbReference>
<name>A0ABS6W652_9BIFI</name>
<organism evidence="1 2">
    <name type="scientific">Bifidobacterium phasiani</name>
    <dbReference type="NCBI Taxonomy" id="2834431"/>
    <lineage>
        <taxon>Bacteria</taxon>
        <taxon>Bacillati</taxon>
        <taxon>Actinomycetota</taxon>
        <taxon>Actinomycetes</taxon>
        <taxon>Bifidobacteriales</taxon>
        <taxon>Bifidobacteriaceae</taxon>
        <taxon>Bifidobacterium</taxon>
    </lineage>
</organism>
<dbReference type="EMBL" id="JAHBBD010000001">
    <property type="protein sequence ID" value="MBW3081963.1"/>
    <property type="molecule type" value="Genomic_DNA"/>
</dbReference>
<gene>
    <name evidence="1" type="ORF">KIH73_00955</name>
</gene>
<proteinExistence type="predicted"/>
<protein>
    <recommendedName>
        <fullName evidence="3">Tail fiber protein</fullName>
    </recommendedName>
</protein>
<evidence type="ECO:0008006" key="3">
    <source>
        <dbReference type="Google" id="ProtNLM"/>
    </source>
</evidence>
<reference evidence="1 2" key="1">
    <citation type="submission" date="2021-05" db="EMBL/GenBank/DDBJ databases">
        <title>Phylogenetic classification of ten novel species belonging to the genus Bifidobacterium comprising B. colchicus sp. nov., B. abeli sp. nov., B. bicoloris sp. nov., B. guerezis sp. nov., B. rosaliae sp. nov., B. santillanensis sp. nov., B. argentati sp. nov., B. amazzoni sp. nov., B. pluviali sp. nov., and B. pinnaculum sp. nov.</title>
        <authorList>
            <person name="Lugli G.A."/>
            <person name="Ruiz Garcia L."/>
            <person name="Margolles A."/>
            <person name="Ventura M."/>
        </authorList>
    </citation>
    <scope>NUCLEOTIDE SEQUENCE [LARGE SCALE GENOMIC DNA]</scope>
    <source>
        <strain evidence="1 2">6T3</strain>
    </source>
</reference>
<dbReference type="RefSeq" id="WP_219079638.1">
    <property type="nucleotide sequence ID" value="NZ_JAHBBD010000001.1"/>
</dbReference>
<comment type="caution">
    <text evidence="1">The sequence shown here is derived from an EMBL/GenBank/DDBJ whole genome shotgun (WGS) entry which is preliminary data.</text>
</comment>
<sequence>MPNVDYMINGMPLDSRNCRVALGSNWLAGMSAVRTVVTVPGVSGSVPSGMPPVFDERQLTIKVGVAGPGFVEQTTRVAMLCASGRLTVSRTVDGVRQEADAELVSLQPDGDETYGRAASYTIVLAIPGVWWRSPNPVDRLLPAKGGGLYPPAGPADNEAGYWTMPLGLPDDSPSLLYTDMPYGLLSSAPIPDAVIRLPSGVTSADLIDPVSGTGVKWAGSAAQQYTYVDAGRLTAWRSTAADAWDGGTTTTGVDYPAIGPLILYPKPDGGYDMSAALTGSDGDIVVHYKQSWW</sequence>
<keyword evidence="2" id="KW-1185">Reference proteome</keyword>
<evidence type="ECO:0000313" key="2">
    <source>
        <dbReference type="Proteomes" id="UP000812844"/>
    </source>
</evidence>
<evidence type="ECO:0000313" key="1">
    <source>
        <dbReference type="EMBL" id="MBW3081963.1"/>
    </source>
</evidence>
<accession>A0ABS6W652</accession>